<keyword evidence="4" id="KW-1185">Reference proteome</keyword>
<dbReference type="Pfam" id="PF02698">
    <property type="entry name" value="DUF218"/>
    <property type="match status" value="1"/>
</dbReference>
<dbReference type="InterPro" id="IPR014729">
    <property type="entry name" value="Rossmann-like_a/b/a_fold"/>
</dbReference>
<sequence length="260" mass="30005">MFSFTLKKLIARLFFPLPLGIEIILLGWWLTRKKKKFASQTYRKVGRVLILSGCIFLYLVSCSPFIDQIMYHFEHRYLPVQDNKLDIDYIVVLGGGHTSDEFLPANSQISAWTLPRVVESVRLKKMFPLAKVIYSGGIINDAQSNALVMQKIAVMLGVPKEDIILNKKVFDTRDEAKALKNILKDKKFILVTSASHMWRAVALFKKYGLKPIPSPSPYLSKKTSDYLWWSYFPSYKGLQKSERLFYELLGMAWAKFKGYI</sequence>
<evidence type="ECO:0000259" key="2">
    <source>
        <dbReference type="Pfam" id="PF02698"/>
    </source>
</evidence>
<evidence type="ECO:0000313" key="3">
    <source>
        <dbReference type="EMBL" id="SDN49013.1"/>
    </source>
</evidence>
<organism evidence="3 4">
    <name type="scientific">Desulfonauticus submarinus</name>
    <dbReference type="NCBI Taxonomy" id="206665"/>
    <lineage>
        <taxon>Bacteria</taxon>
        <taxon>Pseudomonadati</taxon>
        <taxon>Thermodesulfobacteriota</taxon>
        <taxon>Desulfovibrionia</taxon>
        <taxon>Desulfovibrionales</taxon>
        <taxon>Desulfonauticaceae</taxon>
        <taxon>Desulfonauticus</taxon>
    </lineage>
</organism>
<accession>A0A1H0BTW4</accession>
<dbReference type="OrthoDB" id="9809813at2"/>
<evidence type="ECO:0000313" key="4">
    <source>
        <dbReference type="Proteomes" id="UP000199602"/>
    </source>
</evidence>
<evidence type="ECO:0000256" key="1">
    <source>
        <dbReference type="SAM" id="Phobius"/>
    </source>
</evidence>
<dbReference type="RefSeq" id="WP_092063660.1">
    <property type="nucleotide sequence ID" value="NZ_FNIN01000002.1"/>
</dbReference>
<dbReference type="EMBL" id="FNIN01000002">
    <property type="protein sequence ID" value="SDN49013.1"/>
    <property type="molecule type" value="Genomic_DNA"/>
</dbReference>
<feature type="transmembrane region" description="Helical" evidence="1">
    <location>
        <begin position="45"/>
        <end position="66"/>
    </location>
</feature>
<dbReference type="InterPro" id="IPR003848">
    <property type="entry name" value="DUF218"/>
</dbReference>
<dbReference type="GO" id="GO:0043164">
    <property type="term" value="P:Gram-negative-bacterium-type cell wall biogenesis"/>
    <property type="evidence" value="ECO:0007669"/>
    <property type="project" value="TreeGrafter"/>
</dbReference>
<dbReference type="PANTHER" id="PTHR30336">
    <property type="entry name" value="INNER MEMBRANE PROTEIN, PROBABLE PERMEASE"/>
    <property type="match status" value="1"/>
</dbReference>
<dbReference type="STRING" id="206665.SAMN04488516_102287"/>
<dbReference type="Proteomes" id="UP000199602">
    <property type="component" value="Unassembled WGS sequence"/>
</dbReference>
<reference evidence="3 4" key="1">
    <citation type="submission" date="2016-10" db="EMBL/GenBank/DDBJ databases">
        <authorList>
            <person name="de Groot N.N."/>
        </authorList>
    </citation>
    <scope>NUCLEOTIDE SEQUENCE [LARGE SCALE GENOMIC DNA]</scope>
    <source>
        <strain evidence="3 4">DSM 15269</strain>
    </source>
</reference>
<dbReference type="GO" id="GO:0005886">
    <property type="term" value="C:plasma membrane"/>
    <property type="evidence" value="ECO:0007669"/>
    <property type="project" value="TreeGrafter"/>
</dbReference>
<feature type="domain" description="DUF218" evidence="2">
    <location>
        <begin position="88"/>
        <end position="250"/>
    </location>
</feature>
<keyword evidence="1" id="KW-0472">Membrane</keyword>
<feature type="transmembrane region" description="Helical" evidence="1">
    <location>
        <begin position="9"/>
        <end position="30"/>
    </location>
</feature>
<name>A0A1H0BTW4_9BACT</name>
<keyword evidence="1" id="KW-0812">Transmembrane</keyword>
<gene>
    <name evidence="3" type="ORF">SAMN04488516_102287</name>
</gene>
<dbReference type="InterPro" id="IPR051599">
    <property type="entry name" value="Cell_Envelope_Assoc"/>
</dbReference>
<protein>
    <submittedName>
        <fullName evidence="3">Uncharacterized SAM-binding protein YcdF, DUF218 family</fullName>
    </submittedName>
</protein>
<dbReference type="GO" id="GO:0000270">
    <property type="term" value="P:peptidoglycan metabolic process"/>
    <property type="evidence" value="ECO:0007669"/>
    <property type="project" value="TreeGrafter"/>
</dbReference>
<proteinExistence type="predicted"/>
<dbReference type="Gene3D" id="3.40.50.620">
    <property type="entry name" value="HUPs"/>
    <property type="match status" value="1"/>
</dbReference>
<keyword evidence="1" id="KW-1133">Transmembrane helix</keyword>
<dbReference type="CDD" id="cd06259">
    <property type="entry name" value="YdcF-like"/>
    <property type="match status" value="1"/>
</dbReference>
<dbReference type="AlphaFoldDB" id="A0A1H0BTW4"/>
<dbReference type="PANTHER" id="PTHR30336:SF4">
    <property type="entry name" value="ENVELOPE BIOGENESIS FACTOR ELYC"/>
    <property type="match status" value="1"/>
</dbReference>